<evidence type="ECO:0000313" key="2">
    <source>
        <dbReference type="Proteomes" id="UP000325315"/>
    </source>
</evidence>
<comment type="caution">
    <text evidence="1">The sequence shown here is derived from an EMBL/GenBank/DDBJ whole genome shotgun (WGS) entry which is preliminary data.</text>
</comment>
<gene>
    <name evidence="1" type="ORF">EPI10_016042</name>
</gene>
<protein>
    <submittedName>
        <fullName evidence="1">Uncharacterized protein</fullName>
    </submittedName>
</protein>
<proteinExistence type="predicted"/>
<sequence>MCPACVPFEVATHARVPSRGILTCTSRPVTRPCVRPCGAYYFNSISTPGGTRLCNMTVCHTRLRHTPVWTKIGYLPSQFATYLCIYLHNPNGTNSRYKCAAKSHRPIHKSYHIYFHHFNNQFNSIYQFKYLSIQPTLLNIIHLIHHPKPIHIKNISTK</sequence>
<accession>A0A5B6VMN1</accession>
<keyword evidence="2" id="KW-1185">Reference proteome</keyword>
<name>A0A5B6VMN1_9ROSI</name>
<organism evidence="1 2">
    <name type="scientific">Gossypium australe</name>
    <dbReference type="NCBI Taxonomy" id="47621"/>
    <lineage>
        <taxon>Eukaryota</taxon>
        <taxon>Viridiplantae</taxon>
        <taxon>Streptophyta</taxon>
        <taxon>Embryophyta</taxon>
        <taxon>Tracheophyta</taxon>
        <taxon>Spermatophyta</taxon>
        <taxon>Magnoliopsida</taxon>
        <taxon>eudicotyledons</taxon>
        <taxon>Gunneridae</taxon>
        <taxon>Pentapetalae</taxon>
        <taxon>rosids</taxon>
        <taxon>malvids</taxon>
        <taxon>Malvales</taxon>
        <taxon>Malvaceae</taxon>
        <taxon>Malvoideae</taxon>
        <taxon>Gossypium</taxon>
    </lineage>
</organism>
<dbReference type="EMBL" id="SMMG02000006">
    <property type="protein sequence ID" value="KAA3470328.1"/>
    <property type="molecule type" value="Genomic_DNA"/>
</dbReference>
<evidence type="ECO:0000313" key="1">
    <source>
        <dbReference type="EMBL" id="KAA3470328.1"/>
    </source>
</evidence>
<dbReference type="AlphaFoldDB" id="A0A5B6VMN1"/>
<dbReference type="Proteomes" id="UP000325315">
    <property type="component" value="Unassembled WGS sequence"/>
</dbReference>
<reference evidence="2" key="1">
    <citation type="journal article" date="2019" name="Plant Biotechnol. J.">
        <title>Genome sequencing of the Australian wild diploid species Gossypium australe highlights disease resistance and delayed gland morphogenesis.</title>
        <authorList>
            <person name="Cai Y."/>
            <person name="Cai X."/>
            <person name="Wang Q."/>
            <person name="Wang P."/>
            <person name="Zhang Y."/>
            <person name="Cai C."/>
            <person name="Xu Y."/>
            <person name="Wang K."/>
            <person name="Zhou Z."/>
            <person name="Wang C."/>
            <person name="Geng S."/>
            <person name="Li B."/>
            <person name="Dong Q."/>
            <person name="Hou Y."/>
            <person name="Wang H."/>
            <person name="Ai P."/>
            <person name="Liu Z."/>
            <person name="Yi F."/>
            <person name="Sun M."/>
            <person name="An G."/>
            <person name="Cheng J."/>
            <person name="Zhang Y."/>
            <person name="Shi Q."/>
            <person name="Xie Y."/>
            <person name="Shi X."/>
            <person name="Chang Y."/>
            <person name="Huang F."/>
            <person name="Chen Y."/>
            <person name="Hong S."/>
            <person name="Mi L."/>
            <person name="Sun Q."/>
            <person name="Zhang L."/>
            <person name="Zhou B."/>
            <person name="Peng R."/>
            <person name="Zhang X."/>
            <person name="Liu F."/>
        </authorList>
    </citation>
    <scope>NUCLEOTIDE SEQUENCE [LARGE SCALE GENOMIC DNA]</scope>
    <source>
        <strain evidence="2">cv. PA1801</strain>
    </source>
</reference>